<dbReference type="InterPro" id="IPR001680">
    <property type="entry name" value="WD40_rpt"/>
</dbReference>
<dbReference type="Proteomes" id="UP000297595">
    <property type="component" value="Unassembled WGS sequence"/>
</dbReference>
<dbReference type="PANTHER" id="PTHR19848:SF8">
    <property type="entry name" value="F-BOX AND WD REPEAT DOMAIN CONTAINING 7"/>
    <property type="match status" value="1"/>
</dbReference>
<accession>A0A8H2EDM8</accession>
<proteinExistence type="predicted"/>
<reference evidence="3 4" key="1">
    <citation type="submission" date="2019-03" db="EMBL/GenBank/DDBJ databases">
        <title>Nematode-trapping fungi genome.</title>
        <authorList>
            <person name="Vidal-Diez De Ulzurrun G."/>
        </authorList>
    </citation>
    <scope>NUCLEOTIDE SEQUENCE [LARGE SCALE GENOMIC DNA]</scope>
    <source>
        <strain evidence="3 4">TWF154</strain>
    </source>
</reference>
<evidence type="ECO:0000313" key="4">
    <source>
        <dbReference type="Proteomes" id="UP000297595"/>
    </source>
</evidence>
<dbReference type="InterPro" id="IPR015943">
    <property type="entry name" value="WD40/YVTN_repeat-like_dom_sf"/>
</dbReference>
<evidence type="ECO:0000256" key="1">
    <source>
        <dbReference type="ARBA" id="ARBA00022574"/>
    </source>
</evidence>
<dbReference type="AlphaFoldDB" id="A0A8H2EDM8"/>
<dbReference type="PANTHER" id="PTHR19848">
    <property type="entry name" value="WD40 REPEAT PROTEIN"/>
    <property type="match status" value="1"/>
</dbReference>
<dbReference type="Gene3D" id="2.130.10.10">
    <property type="entry name" value="YVTN repeat-like/Quinoprotein amine dehydrogenase"/>
    <property type="match status" value="3"/>
</dbReference>
<comment type="caution">
    <text evidence="3">The sequence shown here is derived from an EMBL/GenBank/DDBJ whole genome shotgun (WGS) entry which is preliminary data.</text>
</comment>
<keyword evidence="2" id="KW-0677">Repeat</keyword>
<dbReference type="EMBL" id="SOZJ01000001">
    <property type="protein sequence ID" value="TGJ75177.1"/>
    <property type="molecule type" value="Genomic_DNA"/>
</dbReference>
<sequence length="423" mass="46058">MQWDSKKGALCGDLKGSFTVGSPMIFSPDGQLLVSVPDKYQPWIWNFGLGSHCIPLAATKLSHGSDYPLVCLSQDGEMIAIGNGHSTEVVSTATGALLQTLDFPDKVGRTCAMSFLPDSQLVALTLPYAFDKSEVFTNLNTGLELWSIPLDLGRYEWRSVSISPDGDIALSPRVQEIRVYESATGREIHRLKQVSGIGVILSQALSSNNKLMASITDEGSVMLHDFETGKLLQNLGAVGSCEGNHGCPEFQIADHSSEQLDLDLDPEEDHDMCPESSLKYKENWFDSDTGLSLETITGQWSELWDIFFAPDGRLVVIGSDTTIKVLGSATGKLRLNTQIDIGFAFGWNGVQQPVCNGFSDTGALTFSPDNGIIATMMKSTERKSTSELPMHSGVKLYDSATGDFLHRVLLDLKCHIPEARSVK</sequence>
<dbReference type="Pfam" id="PF00400">
    <property type="entry name" value="WD40"/>
    <property type="match status" value="1"/>
</dbReference>
<organism evidence="3 4">
    <name type="scientific">Orbilia oligospora</name>
    <name type="common">Nematode-trapping fungus</name>
    <name type="synonym">Arthrobotrys oligospora</name>
    <dbReference type="NCBI Taxonomy" id="2813651"/>
    <lineage>
        <taxon>Eukaryota</taxon>
        <taxon>Fungi</taxon>
        <taxon>Dikarya</taxon>
        <taxon>Ascomycota</taxon>
        <taxon>Pezizomycotina</taxon>
        <taxon>Orbiliomycetes</taxon>
        <taxon>Orbiliales</taxon>
        <taxon>Orbiliaceae</taxon>
        <taxon>Orbilia</taxon>
    </lineage>
</organism>
<name>A0A8H2EDM8_ORBOL</name>
<dbReference type="SUPFAM" id="SSF82171">
    <property type="entry name" value="DPP6 N-terminal domain-like"/>
    <property type="match status" value="1"/>
</dbReference>
<evidence type="ECO:0000256" key="2">
    <source>
        <dbReference type="ARBA" id="ARBA00022737"/>
    </source>
</evidence>
<keyword evidence="1" id="KW-0853">WD repeat</keyword>
<gene>
    <name evidence="3" type="ORF">EYR41_002118</name>
</gene>
<evidence type="ECO:0000313" key="3">
    <source>
        <dbReference type="EMBL" id="TGJ75177.1"/>
    </source>
</evidence>
<protein>
    <submittedName>
        <fullName evidence="3">Uncharacterized protein</fullName>
    </submittedName>
</protein>